<dbReference type="InterPro" id="IPR032816">
    <property type="entry name" value="VTT_dom"/>
</dbReference>
<evidence type="ECO:0000256" key="3">
    <source>
        <dbReference type="ARBA" id="ARBA00022692"/>
    </source>
</evidence>
<dbReference type="InterPro" id="IPR015414">
    <property type="entry name" value="TMEM64"/>
</dbReference>
<evidence type="ECO:0000256" key="1">
    <source>
        <dbReference type="ARBA" id="ARBA00004651"/>
    </source>
</evidence>
<dbReference type="AlphaFoldDB" id="A0A1Y5FG81"/>
<organism evidence="8 9">
    <name type="scientific">Halobacteriovorax marinus</name>
    <dbReference type="NCBI Taxonomy" id="97084"/>
    <lineage>
        <taxon>Bacteria</taxon>
        <taxon>Pseudomonadati</taxon>
        <taxon>Bdellovibrionota</taxon>
        <taxon>Bacteriovoracia</taxon>
        <taxon>Bacteriovoracales</taxon>
        <taxon>Halobacteriovoraceae</taxon>
        <taxon>Halobacteriovorax</taxon>
    </lineage>
</organism>
<dbReference type="PANTHER" id="PTHR12677:SF59">
    <property type="entry name" value="GOLGI APPARATUS MEMBRANE PROTEIN TVP38-RELATED"/>
    <property type="match status" value="1"/>
</dbReference>
<comment type="caution">
    <text evidence="6">Lacks conserved residue(s) required for the propagation of feature annotation.</text>
</comment>
<comment type="caution">
    <text evidence="8">The sequence shown here is derived from an EMBL/GenBank/DDBJ whole genome shotgun (WGS) entry which is preliminary data.</text>
</comment>
<name>A0A1Y5FG81_9BACT</name>
<feature type="transmembrane region" description="Helical" evidence="6">
    <location>
        <begin position="81"/>
        <end position="102"/>
    </location>
</feature>
<dbReference type="PANTHER" id="PTHR12677">
    <property type="entry name" value="GOLGI APPARATUS MEMBRANE PROTEIN TVP38-RELATED"/>
    <property type="match status" value="1"/>
</dbReference>
<reference evidence="9" key="1">
    <citation type="journal article" date="2017" name="Proc. Natl. Acad. Sci. U.S.A.">
        <title>Simulation of Deepwater Horizon oil plume reveals substrate specialization within a complex community of hydrocarbon-degraders.</title>
        <authorList>
            <person name="Hu P."/>
            <person name="Dubinsky E.A."/>
            <person name="Probst A.J."/>
            <person name="Wang J."/>
            <person name="Sieber C.M.K."/>
            <person name="Tom L.M."/>
            <person name="Gardinali P."/>
            <person name="Banfield J.F."/>
            <person name="Atlas R.M."/>
            <person name="Andersen G.L."/>
        </authorList>
    </citation>
    <scope>NUCLEOTIDE SEQUENCE [LARGE SCALE GENOMIC DNA]</scope>
</reference>
<feature type="transmembrane region" description="Helical" evidence="6">
    <location>
        <begin position="42"/>
        <end position="69"/>
    </location>
</feature>
<evidence type="ECO:0000256" key="5">
    <source>
        <dbReference type="ARBA" id="ARBA00023136"/>
    </source>
</evidence>
<evidence type="ECO:0000256" key="2">
    <source>
        <dbReference type="ARBA" id="ARBA00022475"/>
    </source>
</evidence>
<dbReference type="EMBL" id="MAAO01000004">
    <property type="protein sequence ID" value="OUR98673.1"/>
    <property type="molecule type" value="Genomic_DNA"/>
</dbReference>
<dbReference type="Proteomes" id="UP000196531">
    <property type="component" value="Unassembled WGS sequence"/>
</dbReference>
<protein>
    <recommendedName>
        <fullName evidence="6">TVP38/TMEM64 family membrane protein</fullName>
    </recommendedName>
</protein>
<dbReference type="GO" id="GO:0005886">
    <property type="term" value="C:plasma membrane"/>
    <property type="evidence" value="ECO:0007669"/>
    <property type="project" value="UniProtKB-SubCell"/>
</dbReference>
<keyword evidence="3 6" id="KW-0812">Transmembrane</keyword>
<feature type="transmembrane region" description="Helical" evidence="6">
    <location>
        <begin position="157"/>
        <end position="183"/>
    </location>
</feature>
<evidence type="ECO:0000256" key="6">
    <source>
        <dbReference type="RuleBase" id="RU366058"/>
    </source>
</evidence>
<accession>A0A1Y5FG81</accession>
<comment type="similarity">
    <text evidence="6">Belongs to the TVP38/TMEM64 family.</text>
</comment>
<keyword evidence="5 6" id="KW-0472">Membrane</keyword>
<keyword evidence="4 6" id="KW-1133">Transmembrane helix</keyword>
<gene>
    <name evidence="8" type="ORF">A9Q84_04465</name>
</gene>
<evidence type="ECO:0000259" key="7">
    <source>
        <dbReference type="Pfam" id="PF09335"/>
    </source>
</evidence>
<proteinExistence type="inferred from homology"/>
<sequence length="184" mass="20901">MDFRKKLAIFLVVVLSVVVTVRVSGASEFLTVEYLKLILEKNLFVAVGIFVGLFVIANLLYIPGFIFLLAPVLVLGKQKAFFLMFFTGSISCLVSYFLIGYFGKNLLRNFKNQYAQKAFDRLDKRPLQSIFILRLLMQTNPALNYSLAMSGVRFRDYMLGSLLGLPIPIAIYCLTFEFFASFLI</sequence>
<comment type="subcellular location">
    <subcellularLocation>
        <location evidence="1 6">Cell membrane</location>
        <topology evidence="1 6">Multi-pass membrane protein</topology>
    </subcellularLocation>
</comment>
<evidence type="ECO:0000256" key="4">
    <source>
        <dbReference type="ARBA" id="ARBA00022989"/>
    </source>
</evidence>
<feature type="domain" description="VTT" evidence="7">
    <location>
        <begin position="62"/>
        <end position="176"/>
    </location>
</feature>
<evidence type="ECO:0000313" key="9">
    <source>
        <dbReference type="Proteomes" id="UP000196531"/>
    </source>
</evidence>
<keyword evidence="2 6" id="KW-1003">Cell membrane</keyword>
<evidence type="ECO:0000313" key="8">
    <source>
        <dbReference type="EMBL" id="OUR98673.1"/>
    </source>
</evidence>
<dbReference type="Pfam" id="PF09335">
    <property type="entry name" value="VTT_dom"/>
    <property type="match status" value="1"/>
</dbReference>